<sequence>MRTIYPVFRYADARAAIDWLVTAFGFEVGSVTDGPDGSVTHAELTYGTGMIMVGQGKPAGGLPAADEWRVYVAVDDVDAHHARATAAGAEVVMPLTDQPYGSREYGARDLEGNVWSFGTYRP</sequence>
<dbReference type="SUPFAM" id="SSF54593">
    <property type="entry name" value="Glyoxalase/Bleomycin resistance protein/Dihydroxybiphenyl dioxygenase"/>
    <property type="match status" value="1"/>
</dbReference>
<keyword evidence="3" id="KW-1185">Reference proteome</keyword>
<protein>
    <recommendedName>
        <fullName evidence="1">VOC domain-containing protein</fullName>
    </recommendedName>
</protein>
<dbReference type="Proteomes" id="UP000482960">
    <property type="component" value="Unassembled WGS sequence"/>
</dbReference>
<accession>A0A6V8L0C8</accession>
<dbReference type="InterPro" id="IPR004360">
    <property type="entry name" value="Glyas_Fos-R_dOase_dom"/>
</dbReference>
<dbReference type="PANTHER" id="PTHR34109">
    <property type="entry name" value="BNAUNNG04460D PROTEIN-RELATED"/>
    <property type="match status" value="1"/>
</dbReference>
<dbReference type="PROSITE" id="PS51819">
    <property type="entry name" value="VOC"/>
    <property type="match status" value="1"/>
</dbReference>
<dbReference type="Gene3D" id="3.30.720.120">
    <property type="match status" value="1"/>
</dbReference>
<proteinExistence type="predicted"/>
<dbReference type="Pfam" id="PF00903">
    <property type="entry name" value="Glyoxalase"/>
    <property type="match status" value="1"/>
</dbReference>
<dbReference type="Gene3D" id="3.30.720.110">
    <property type="match status" value="1"/>
</dbReference>
<evidence type="ECO:0000313" key="2">
    <source>
        <dbReference type="EMBL" id="GFJ88211.1"/>
    </source>
</evidence>
<dbReference type="PANTHER" id="PTHR34109:SF1">
    <property type="entry name" value="VOC DOMAIN-CONTAINING PROTEIN"/>
    <property type="match status" value="1"/>
</dbReference>
<dbReference type="AlphaFoldDB" id="A0A6V8L0C8"/>
<reference evidence="2 3" key="1">
    <citation type="submission" date="2020-03" db="EMBL/GenBank/DDBJ databases">
        <title>Whole genome shotgun sequence of Phytohabitans rumicis NBRC 108638.</title>
        <authorList>
            <person name="Komaki H."/>
            <person name="Tamura T."/>
        </authorList>
    </citation>
    <scope>NUCLEOTIDE SEQUENCE [LARGE SCALE GENOMIC DNA]</scope>
    <source>
        <strain evidence="2 3">NBRC 108638</strain>
    </source>
</reference>
<name>A0A6V8L0C8_9ACTN</name>
<evidence type="ECO:0000259" key="1">
    <source>
        <dbReference type="PROSITE" id="PS51819"/>
    </source>
</evidence>
<organism evidence="2 3">
    <name type="scientific">Phytohabitans rumicis</name>
    <dbReference type="NCBI Taxonomy" id="1076125"/>
    <lineage>
        <taxon>Bacteria</taxon>
        <taxon>Bacillati</taxon>
        <taxon>Actinomycetota</taxon>
        <taxon>Actinomycetes</taxon>
        <taxon>Micromonosporales</taxon>
        <taxon>Micromonosporaceae</taxon>
    </lineage>
</organism>
<dbReference type="InterPro" id="IPR029068">
    <property type="entry name" value="Glyas_Bleomycin-R_OHBP_Dase"/>
</dbReference>
<gene>
    <name evidence="2" type="ORF">Prum_018530</name>
</gene>
<dbReference type="RefSeq" id="WP_173075477.1">
    <property type="nucleotide sequence ID" value="NZ_BAABJB010000006.1"/>
</dbReference>
<feature type="domain" description="VOC" evidence="1">
    <location>
        <begin position="2"/>
        <end position="120"/>
    </location>
</feature>
<evidence type="ECO:0000313" key="3">
    <source>
        <dbReference type="Proteomes" id="UP000482960"/>
    </source>
</evidence>
<dbReference type="InterPro" id="IPR037523">
    <property type="entry name" value="VOC_core"/>
</dbReference>
<dbReference type="EMBL" id="BLPG01000001">
    <property type="protein sequence ID" value="GFJ88211.1"/>
    <property type="molecule type" value="Genomic_DNA"/>
</dbReference>
<comment type="caution">
    <text evidence="2">The sequence shown here is derived from an EMBL/GenBank/DDBJ whole genome shotgun (WGS) entry which is preliminary data.</text>
</comment>
<reference evidence="2 3" key="2">
    <citation type="submission" date="2020-03" db="EMBL/GenBank/DDBJ databases">
        <authorList>
            <person name="Ichikawa N."/>
            <person name="Kimura A."/>
            <person name="Kitahashi Y."/>
            <person name="Uohara A."/>
        </authorList>
    </citation>
    <scope>NUCLEOTIDE SEQUENCE [LARGE SCALE GENOMIC DNA]</scope>
    <source>
        <strain evidence="2 3">NBRC 108638</strain>
    </source>
</reference>